<dbReference type="InterPro" id="IPR050640">
    <property type="entry name" value="Bact_2-comp_sensor_kinase"/>
</dbReference>
<dbReference type="Pfam" id="PF02518">
    <property type="entry name" value="HATPase_c"/>
    <property type="match status" value="1"/>
</dbReference>
<dbReference type="InterPro" id="IPR003594">
    <property type="entry name" value="HATPase_dom"/>
</dbReference>
<dbReference type="PANTHER" id="PTHR34220:SF7">
    <property type="entry name" value="SENSOR HISTIDINE KINASE YPDA"/>
    <property type="match status" value="1"/>
</dbReference>
<feature type="domain" description="Signal transduction histidine kinase internal region" evidence="6">
    <location>
        <begin position="389"/>
        <end position="468"/>
    </location>
</feature>
<dbReference type="Proteomes" id="UP000095544">
    <property type="component" value="Unassembled WGS sequence"/>
</dbReference>
<dbReference type="GO" id="GO:0000155">
    <property type="term" value="F:phosphorelay sensor kinase activity"/>
    <property type="evidence" value="ECO:0007669"/>
    <property type="project" value="InterPro"/>
</dbReference>
<feature type="transmembrane region" description="Helical" evidence="4">
    <location>
        <begin position="36"/>
        <end position="58"/>
    </location>
</feature>
<dbReference type="EMBL" id="CYZU01000031">
    <property type="protein sequence ID" value="CUO74248.1"/>
    <property type="molecule type" value="Genomic_DNA"/>
</dbReference>
<dbReference type="STRING" id="39482.ERS852491_03156"/>
<dbReference type="Pfam" id="PF06580">
    <property type="entry name" value="His_kinase"/>
    <property type="match status" value="1"/>
</dbReference>
<dbReference type="InterPro" id="IPR010559">
    <property type="entry name" value="Sig_transdc_His_kin_internal"/>
</dbReference>
<comment type="catalytic activity">
    <reaction evidence="1">
        <text>ATP + protein L-histidine = ADP + protein N-phospho-L-histidine.</text>
        <dbReference type="EC" id="2.7.13.3"/>
    </reaction>
</comment>
<accession>A0A174HM66</accession>
<keyword evidence="4" id="KW-1133">Transmembrane helix</keyword>
<reference evidence="7 8" key="1">
    <citation type="submission" date="2015-09" db="EMBL/GenBank/DDBJ databases">
        <authorList>
            <consortium name="Pathogen Informatics"/>
        </authorList>
    </citation>
    <scope>NUCLEOTIDE SEQUENCE [LARGE SCALE GENOMIC DNA]</scope>
    <source>
        <strain evidence="7 8">2789STDY5834876</strain>
    </source>
</reference>
<keyword evidence="3" id="KW-0902">Two-component regulatory system</keyword>
<keyword evidence="7" id="KW-0418">Kinase</keyword>
<dbReference type="PRINTS" id="PR00344">
    <property type="entry name" value="BCTRLSENSOR"/>
</dbReference>
<dbReference type="SUPFAM" id="SSF55874">
    <property type="entry name" value="ATPase domain of HSP90 chaperone/DNA topoisomerase II/histidine kinase"/>
    <property type="match status" value="1"/>
</dbReference>
<protein>
    <recommendedName>
        <fullName evidence="2">histidine kinase</fullName>
        <ecNumber evidence="2">2.7.13.3</ecNumber>
    </recommendedName>
</protein>
<feature type="transmembrane region" description="Helical" evidence="4">
    <location>
        <begin position="296"/>
        <end position="317"/>
    </location>
</feature>
<name>A0A174HM66_9FIRM</name>
<evidence type="ECO:0000259" key="5">
    <source>
        <dbReference type="Pfam" id="PF02518"/>
    </source>
</evidence>
<dbReference type="EC" id="2.7.13.3" evidence="2"/>
<dbReference type="InterPro" id="IPR036890">
    <property type="entry name" value="HATPase_C_sf"/>
</dbReference>
<keyword evidence="4" id="KW-0472">Membrane</keyword>
<keyword evidence="4" id="KW-0812">Transmembrane</keyword>
<feature type="domain" description="Histidine kinase/HSP90-like ATPase" evidence="5">
    <location>
        <begin position="486"/>
        <end position="592"/>
    </location>
</feature>
<evidence type="ECO:0000259" key="6">
    <source>
        <dbReference type="Pfam" id="PF06580"/>
    </source>
</evidence>
<dbReference type="AlphaFoldDB" id="A0A174HM66"/>
<dbReference type="GO" id="GO:0016020">
    <property type="term" value="C:membrane"/>
    <property type="evidence" value="ECO:0007669"/>
    <property type="project" value="InterPro"/>
</dbReference>
<proteinExistence type="predicted"/>
<evidence type="ECO:0000256" key="3">
    <source>
        <dbReference type="ARBA" id="ARBA00023012"/>
    </source>
</evidence>
<dbReference type="PANTHER" id="PTHR34220">
    <property type="entry name" value="SENSOR HISTIDINE KINASE YPDA"/>
    <property type="match status" value="1"/>
</dbReference>
<evidence type="ECO:0000256" key="1">
    <source>
        <dbReference type="ARBA" id="ARBA00000085"/>
    </source>
</evidence>
<gene>
    <name evidence="7" type="primary">yehU_15</name>
    <name evidence="7" type="ORF">ERS852491_03156</name>
</gene>
<evidence type="ECO:0000256" key="4">
    <source>
        <dbReference type="SAM" id="Phobius"/>
    </source>
</evidence>
<organism evidence="7 8">
    <name type="scientific">Faecalicatena contorta</name>
    <dbReference type="NCBI Taxonomy" id="39482"/>
    <lineage>
        <taxon>Bacteria</taxon>
        <taxon>Bacillati</taxon>
        <taxon>Bacillota</taxon>
        <taxon>Clostridia</taxon>
        <taxon>Lachnospirales</taxon>
        <taxon>Lachnospiraceae</taxon>
        <taxon>Faecalicatena</taxon>
    </lineage>
</organism>
<sequence length="593" mass="68235">MDSYRKIYRRERVCIVITTAQRLLKRYRAAQLSTQIQILLAVFTFLPVMMILLALNIYHGQDMIQHTTLAASENMIDKSEHLSNYMQRYMEPYYKAVIDGQIWEEIKDVSMEVKSNSNRIFSLLEGYSTPTNNEVALMFLMRKDGSGYLVIRLPASQQTIVTQNNKLLYEDLIQLGNKGMESQELVTAKLEYHNKVCLGLSQKIYNYKTKECYGSLVMLMYPETIESILESSEGGYTSYILQTAGGSLFADNKSLELIDNLKVDKTHQDEVKWTNWHLAYAVDTEKIKKDIRVSTFAAFSIVLLLFLLTIVLVNIFIRRRMKTLSLLEGAMSRIRKRGEYTSLPSADNGELNSLFAGYNKMVDQIVLQKKKIQEQNDEKLKGLKKQKDAEIKALELEINSHFIYNTLNSINYTAIEHEDYETSDLLKVFANVLRYMTENRYELVTVSQEIAWLEQYLFLQRSRFNGRFDFEIDVNPEIEDKKIRKLLLQPFVENAIIHGFDSRSKGGLITVICSKEEDSGLMIIIADNGNGIEEDLLRKIREGIALENNPENLGLGMANTCYRMRLYYGEAFAFYIESTGGRGTTVMLKLPAL</sequence>
<evidence type="ECO:0000313" key="8">
    <source>
        <dbReference type="Proteomes" id="UP000095544"/>
    </source>
</evidence>
<evidence type="ECO:0000256" key="2">
    <source>
        <dbReference type="ARBA" id="ARBA00012438"/>
    </source>
</evidence>
<dbReference type="InterPro" id="IPR004358">
    <property type="entry name" value="Sig_transdc_His_kin-like_C"/>
</dbReference>
<keyword evidence="7" id="KW-0808">Transferase</keyword>
<dbReference type="Gene3D" id="3.30.565.10">
    <property type="entry name" value="Histidine kinase-like ATPase, C-terminal domain"/>
    <property type="match status" value="1"/>
</dbReference>
<evidence type="ECO:0000313" key="7">
    <source>
        <dbReference type="EMBL" id="CUO74248.1"/>
    </source>
</evidence>